<dbReference type="Proteomes" id="UP000827721">
    <property type="component" value="Unassembled WGS sequence"/>
</dbReference>
<evidence type="ECO:0000313" key="2">
    <source>
        <dbReference type="EMBL" id="KAH7578424.1"/>
    </source>
</evidence>
<organism evidence="2 3">
    <name type="scientific">Xanthoceras sorbifolium</name>
    <dbReference type="NCBI Taxonomy" id="99658"/>
    <lineage>
        <taxon>Eukaryota</taxon>
        <taxon>Viridiplantae</taxon>
        <taxon>Streptophyta</taxon>
        <taxon>Embryophyta</taxon>
        <taxon>Tracheophyta</taxon>
        <taxon>Spermatophyta</taxon>
        <taxon>Magnoliopsida</taxon>
        <taxon>eudicotyledons</taxon>
        <taxon>Gunneridae</taxon>
        <taxon>Pentapetalae</taxon>
        <taxon>rosids</taxon>
        <taxon>malvids</taxon>
        <taxon>Sapindales</taxon>
        <taxon>Sapindaceae</taxon>
        <taxon>Xanthoceroideae</taxon>
        <taxon>Xanthoceras</taxon>
    </lineage>
</organism>
<evidence type="ECO:0000313" key="3">
    <source>
        <dbReference type="Proteomes" id="UP000827721"/>
    </source>
</evidence>
<evidence type="ECO:0000256" key="1">
    <source>
        <dbReference type="SAM" id="Coils"/>
    </source>
</evidence>
<keyword evidence="3" id="KW-1185">Reference proteome</keyword>
<comment type="caution">
    <text evidence="2">The sequence shown here is derived from an EMBL/GenBank/DDBJ whole genome shotgun (WGS) entry which is preliminary data.</text>
</comment>
<protein>
    <submittedName>
        <fullName evidence="2">Uncharacterized protein</fullName>
    </submittedName>
</protein>
<dbReference type="EMBL" id="JAFEMO010000001">
    <property type="protein sequence ID" value="KAH7578424.1"/>
    <property type="molecule type" value="Genomic_DNA"/>
</dbReference>
<reference evidence="2 3" key="1">
    <citation type="submission" date="2021-02" db="EMBL/GenBank/DDBJ databases">
        <title>Plant Genome Project.</title>
        <authorList>
            <person name="Zhang R.-G."/>
        </authorList>
    </citation>
    <scope>NUCLEOTIDE SEQUENCE [LARGE SCALE GENOMIC DNA]</scope>
    <source>
        <tissue evidence="2">Leaves</tissue>
    </source>
</reference>
<gene>
    <name evidence="2" type="ORF">JRO89_XS01G0380100</name>
</gene>
<name>A0ABQ8IPX1_9ROSI</name>
<sequence>MCRATCSSAFHGVKLRQVDGITCSSMVSHNMTHLSCSCGIVERERERERGDEMIANSGVAIVHCRPFVVRPKCFSSKINTNQLRAQLDKLHAEAETTRAKANSARLRLLRLSEAAEKLKRQAAVNVRTGRENDARGLLFQKKKVMQAMENSKNRIELLDELAAKLNEAISVKETQLIGNVALDLEVDREDTSRLVRIVSPKQKVKEGANEDKDSNPNVLKLGDTSDQIMQFSTESQVSPLIDKDMEDCQECIGVEIGIEENTISSLRGISSFYGFLEHLDQQLNNIEAELVSILNVSTLILNDKETPKNLKVQQVIELLESVRDMREKVASFISSMAEIS</sequence>
<dbReference type="PANTHER" id="PTHR37174">
    <property type="entry name" value="FORKHEAD-ASSOCIATED DOMAIN PROTEIN"/>
    <property type="match status" value="1"/>
</dbReference>
<feature type="coiled-coil region" evidence="1">
    <location>
        <begin position="80"/>
        <end position="168"/>
    </location>
</feature>
<proteinExistence type="predicted"/>
<dbReference type="PANTHER" id="PTHR37174:SF2">
    <property type="entry name" value="FORKHEAD-ASSOCIATED DOMAIN PROTEIN"/>
    <property type="match status" value="1"/>
</dbReference>
<keyword evidence="1" id="KW-0175">Coiled coil</keyword>
<accession>A0ABQ8IPX1</accession>